<accession>A0ACC0ED33</accession>
<protein>
    <submittedName>
        <fullName evidence="1">Uncharacterized protein</fullName>
    </submittedName>
</protein>
<evidence type="ECO:0000313" key="2">
    <source>
        <dbReference type="Proteomes" id="UP001060170"/>
    </source>
</evidence>
<dbReference type="EMBL" id="CM045872">
    <property type="protein sequence ID" value="KAI7950003.1"/>
    <property type="molecule type" value="Genomic_DNA"/>
</dbReference>
<comment type="caution">
    <text evidence="1">The sequence shown here is derived from an EMBL/GenBank/DDBJ whole genome shotgun (WGS) entry which is preliminary data.</text>
</comment>
<proteinExistence type="predicted"/>
<reference evidence="2" key="2">
    <citation type="journal article" date="2018" name="Mol. Plant Microbe Interact.">
        <title>Genome sequence resources for the wheat stripe rust pathogen (Puccinia striiformis f. sp. tritici) and the barley stripe rust pathogen (Puccinia striiformis f. sp. hordei).</title>
        <authorList>
            <person name="Xia C."/>
            <person name="Wang M."/>
            <person name="Yin C."/>
            <person name="Cornejo O.E."/>
            <person name="Hulbert S.H."/>
            <person name="Chen X."/>
        </authorList>
    </citation>
    <scope>NUCLEOTIDE SEQUENCE [LARGE SCALE GENOMIC DNA]</scope>
    <source>
        <strain evidence="2">93-210</strain>
    </source>
</reference>
<reference evidence="1 2" key="3">
    <citation type="journal article" date="2022" name="Microbiol. Spectr.">
        <title>Folding features and dynamics of 3D genome architecture in plant fungal pathogens.</title>
        <authorList>
            <person name="Xia C."/>
        </authorList>
    </citation>
    <scope>NUCLEOTIDE SEQUENCE [LARGE SCALE GENOMIC DNA]</scope>
    <source>
        <strain evidence="1 2">93-210</strain>
    </source>
</reference>
<organism evidence="1 2">
    <name type="scientific">Puccinia striiformis f. sp. tritici</name>
    <dbReference type="NCBI Taxonomy" id="168172"/>
    <lineage>
        <taxon>Eukaryota</taxon>
        <taxon>Fungi</taxon>
        <taxon>Dikarya</taxon>
        <taxon>Basidiomycota</taxon>
        <taxon>Pucciniomycotina</taxon>
        <taxon>Pucciniomycetes</taxon>
        <taxon>Pucciniales</taxon>
        <taxon>Pucciniaceae</taxon>
        <taxon>Puccinia</taxon>
    </lineage>
</organism>
<name>A0ACC0ED33_9BASI</name>
<dbReference type="Proteomes" id="UP001060170">
    <property type="component" value="Chromosome 8"/>
</dbReference>
<gene>
    <name evidence="1" type="ORF">MJO28_008824</name>
</gene>
<keyword evidence="2" id="KW-1185">Reference proteome</keyword>
<evidence type="ECO:0000313" key="1">
    <source>
        <dbReference type="EMBL" id="KAI7950003.1"/>
    </source>
</evidence>
<sequence>MRRLQIKLLANDVEDGRVTMEQSLTQIDPEGVEARLRHACVRRVYRVFGPNHIWACDGHNKLKKFGICVYGFIDAWSRKILGMFVHTTNNDPKHVGVYFLHLVSKIGGIPLKVTSDFGTETGHLGTYQMWLSARYAGITTEEAEQRMHFTKSTHNQKIKALWSQMMKQHNASIKHNIKKAIHEETYDPNDKVQKLLFLFIWIPVFQSSVDMWVDLYNQFKQHQDRHTALPTGCTADYCYSTPESEGTTDQLVRVPTREIKSIIELDYPDLDSMFEHTPPWFHELASRILEDLGYELLE</sequence>
<reference evidence="2" key="1">
    <citation type="journal article" date="2018" name="BMC Genomics">
        <title>Genomic insights into host adaptation between the wheat stripe rust pathogen (Puccinia striiformis f. sp. tritici) and the barley stripe rust pathogen (Puccinia striiformis f. sp. hordei).</title>
        <authorList>
            <person name="Xia C."/>
            <person name="Wang M."/>
            <person name="Yin C."/>
            <person name="Cornejo O.E."/>
            <person name="Hulbert S.H."/>
            <person name="Chen X."/>
        </authorList>
    </citation>
    <scope>NUCLEOTIDE SEQUENCE [LARGE SCALE GENOMIC DNA]</scope>
    <source>
        <strain evidence="2">93-210</strain>
    </source>
</reference>
<feature type="non-terminal residue" evidence="1">
    <location>
        <position position="298"/>
    </location>
</feature>